<proteinExistence type="predicted"/>
<dbReference type="EnsemblMetazoa" id="AQUA014069-RA">
    <property type="protein sequence ID" value="AQUA014069-PA"/>
    <property type="gene ID" value="AQUA014069"/>
</dbReference>
<dbReference type="Proteomes" id="UP000076407">
    <property type="component" value="Unassembled WGS sequence"/>
</dbReference>
<dbReference type="AlphaFoldDB" id="A0A182XQC4"/>
<sequence length="54" mass="6346">MTENDLRVHTVGWHFSTPKSMETNGPARSHRLFSVIILHKVLKLKCRKRLNIFT</sequence>
<reference evidence="1" key="1">
    <citation type="submission" date="2020-05" db="UniProtKB">
        <authorList>
            <consortium name="EnsemblMetazoa"/>
        </authorList>
    </citation>
    <scope>IDENTIFICATION</scope>
    <source>
        <strain evidence="1">SANGQUA</strain>
    </source>
</reference>
<organism evidence="1 2">
    <name type="scientific">Anopheles quadriannulatus</name>
    <name type="common">Mosquito</name>
    <dbReference type="NCBI Taxonomy" id="34691"/>
    <lineage>
        <taxon>Eukaryota</taxon>
        <taxon>Metazoa</taxon>
        <taxon>Ecdysozoa</taxon>
        <taxon>Arthropoda</taxon>
        <taxon>Hexapoda</taxon>
        <taxon>Insecta</taxon>
        <taxon>Pterygota</taxon>
        <taxon>Neoptera</taxon>
        <taxon>Endopterygota</taxon>
        <taxon>Diptera</taxon>
        <taxon>Nematocera</taxon>
        <taxon>Culicoidea</taxon>
        <taxon>Culicidae</taxon>
        <taxon>Anophelinae</taxon>
        <taxon>Anopheles</taxon>
    </lineage>
</organism>
<evidence type="ECO:0000313" key="2">
    <source>
        <dbReference type="Proteomes" id="UP000076407"/>
    </source>
</evidence>
<accession>A0A182XQC4</accession>
<dbReference type="VEuPathDB" id="VectorBase:AQUA014069"/>
<evidence type="ECO:0000313" key="1">
    <source>
        <dbReference type="EnsemblMetazoa" id="AQUA014069-PA"/>
    </source>
</evidence>
<name>A0A182XQC4_ANOQN</name>
<keyword evidence="2" id="KW-1185">Reference proteome</keyword>
<protein>
    <submittedName>
        <fullName evidence="1">Uncharacterized protein</fullName>
    </submittedName>
</protein>